<dbReference type="Proteomes" id="UP001501565">
    <property type="component" value="Unassembled WGS sequence"/>
</dbReference>
<dbReference type="PANTHER" id="PTHR34071">
    <property type="entry name" value="5-NITROIMIDAZOLE ANTIBIOTICS RESISTANCE PROTEIN, NIMA-FAMILY-RELATED PROTEIN-RELATED"/>
    <property type="match status" value="1"/>
</dbReference>
<gene>
    <name evidence="1" type="ORF">GCM10022277_26540</name>
</gene>
<dbReference type="Gene3D" id="2.30.110.10">
    <property type="entry name" value="Electron Transport, Fmn-binding Protein, Chain A"/>
    <property type="match status" value="1"/>
</dbReference>
<sequence length="198" mass="22586">MLEKTAKSTVKRTAKRASYDTKDLYPLIDDLKMAHVCFIQEGSPFSIPMLIWRIEDSVYIHGSRGSRLMKQLAKGKDVCLSFAEMNGWVMSKTAFHHSANYRSAVLFGQFEEVTNEQDQLHAYKLFVDQLEEGRWSQIKTPDEHELKATTLLKMNICEGAVKIRTGGPNDDEQDMIYPAWTGEIPLKKTWGAPIKIES</sequence>
<organism evidence="1 2">
    <name type="scientific">Litoribacillus peritrichatus</name>
    <dbReference type="NCBI Taxonomy" id="718191"/>
    <lineage>
        <taxon>Bacteria</taxon>
        <taxon>Pseudomonadati</taxon>
        <taxon>Pseudomonadota</taxon>
        <taxon>Gammaproteobacteria</taxon>
        <taxon>Oceanospirillales</taxon>
        <taxon>Oceanospirillaceae</taxon>
        <taxon>Litoribacillus</taxon>
    </lineage>
</organism>
<evidence type="ECO:0000313" key="1">
    <source>
        <dbReference type="EMBL" id="GAA3928697.1"/>
    </source>
</evidence>
<proteinExistence type="predicted"/>
<dbReference type="EMBL" id="BAABBN010000007">
    <property type="protein sequence ID" value="GAA3928697.1"/>
    <property type="molecule type" value="Genomic_DNA"/>
</dbReference>
<dbReference type="Pfam" id="PF12900">
    <property type="entry name" value="Pyridox_ox_2"/>
    <property type="match status" value="1"/>
</dbReference>
<protein>
    <submittedName>
        <fullName evidence="1">Pyridoxamine 5'-phosphate oxidase family protein</fullName>
    </submittedName>
</protein>
<evidence type="ECO:0000313" key="2">
    <source>
        <dbReference type="Proteomes" id="UP001501565"/>
    </source>
</evidence>
<accession>A0ABP7MRG8</accession>
<dbReference type="PANTHER" id="PTHR34071:SF2">
    <property type="entry name" value="FLAVIN-NUCLEOTIDE-BINDING PROTEIN"/>
    <property type="match status" value="1"/>
</dbReference>
<reference evidence="2" key="1">
    <citation type="journal article" date="2019" name="Int. J. Syst. Evol. Microbiol.">
        <title>The Global Catalogue of Microorganisms (GCM) 10K type strain sequencing project: providing services to taxonomists for standard genome sequencing and annotation.</title>
        <authorList>
            <consortium name="The Broad Institute Genomics Platform"/>
            <consortium name="The Broad Institute Genome Sequencing Center for Infectious Disease"/>
            <person name="Wu L."/>
            <person name="Ma J."/>
        </authorList>
    </citation>
    <scope>NUCLEOTIDE SEQUENCE [LARGE SCALE GENOMIC DNA]</scope>
    <source>
        <strain evidence="2">JCM 17551</strain>
    </source>
</reference>
<name>A0ABP7MRG8_9GAMM</name>
<dbReference type="SUPFAM" id="SSF50475">
    <property type="entry name" value="FMN-binding split barrel"/>
    <property type="match status" value="1"/>
</dbReference>
<dbReference type="InterPro" id="IPR012349">
    <property type="entry name" value="Split_barrel_FMN-bd"/>
</dbReference>
<keyword evidence="2" id="KW-1185">Reference proteome</keyword>
<dbReference type="RefSeq" id="WP_344799025.1">
    <property type="nucleotide sequence ID" value="NZ_BAABBN010000007.1"/>
</dbReference>
<comment type="caution">
    <text evidence="1">The sequence shown here is derived from an EMBL/GenBank/DDBJ whole genome shotgun (WGS) entry which is preliminary data.</text>
</comment>
<dbReference type="InterPro" id="IPR024747">
    <property type="entry name" value="Pyridox_Oxase-rel"/>
</dbReference>